<dbReference type="PANTHER" id="PTHR23531:SF1">
    <property type="entry name" value="QUINOLENE RESISTANCE PROTEIN NORA"/>
    <property type="match status" value="1"/>
</dbReference>
<dbReference type="EMBL" id="LIUT01000001">
    <property type="protein sequence ID" value="KOR90071.1"/>
    <property type="molecule type" value="Genomic_DNA"/>
</dbReference>
<dbReference type="AlphaFoldDB" id="A0A0M1P6F4"/>
<feature type="transmembrane region" description="Helical" evidence="6">
    <location>
        <begin position="15"/>
        <end position="39"/>
    </location>
</feature>
<dbReference type="Pfam" id="PF07690">
    <property type="entry name" value="MFS_1"/>
    <property type="match status" value="1"/>
</dbReference>
<comment type="caution">
    <text evidence="8">The sequence shown here is derived from an EMBL/GenBank/DDBJ whole genome shotgun (WGS) entry which is preliminary data.</text>
</comment>
<dbReference type="PROSITE" id="PS50850">
    <property type="entry name" value="MFS"/>
    <property type="match status" value="1"/>
</dbReference>
<evidence type="ECO:0000256" key="1">
    <source>
        <dbReference type="ARBA" id="ARBA00004651"/>
    </source>
</evidence>
<evidence type="ECO:0000256" key="5">
    <source>
        <dbReference type="ARBA" id="ARBA00023136"/>
    </source>
</evidence>
<keyword evidence="9" id="KW-1185">Reference proteome</keyword>
<reference evidence="9" key="1">
    <citation type="submission" date="2015-08" db="EMBL/GenBank/DDBJ databases">
        <title>Genome sequencing project for genomic taxonomy and phylogenomics of Bacillus-like bacteria.</title>
        <authorList>
            <person name="Liu B."/>
            <person name="Wang J."/>
            <person name="Zhu Y."/>
            <person name="Liu G."/>
            <person name="Chen Q."/>
            <person name="Chen Z."/>
            <person name="Lan J."/>
            <person name="Che J."/>
            <person name="Ge C."/>
            <person name="Shi H."/>
            <person name="Pan Z."/>
            <person name="Liu X."/>
        </authorList>
    </citation>
    <scope>NUCLEOTIDE SEQUENCE [LARGE SCALE GENOMIC DNA]</scope>
    <source>
        <strain evidence="9">FJAT-22460</strain>
    </source>
</reference>
<keyword evidence="3 6" id="KW-0812">Transmembrane</keyword>
<dbReference type="Gene3D" id="1.20.1250.20">
    <property type="entry name" value="MFS general substrate transporter like domains"/>
    <property type="match status" value="1"/>
</dbReference>
<feature type="domain" description="Major facilitator superfamily (MFS) profile" evidence="7">
    <location>
        <begin position="14"/>
        <end position="393"/>
    </location>
</feature>
<feature type="transmembrane region" description="Helical" evidence="6">
    <location>
        <begin position="140"/>
        <end position="161"/>
    </location>
</feature>
<evidence type="ECO:0000259" key="7">
    <source>
        <dbReference type="PROSITE" id="PS50850"/>
    </source>
</evidence>
<dbReference type="RefSeq" id="WP_054403002.1">
    <property type="nucleotide sequence ID" value="NZ_LIUT01000001.1"/>
</dbReference>
<keyword evidence="2" id="KW-0813">Transport</keyword>
<feature type="transmembrane region" description="Helical" evidence="6">
    <location>
        <begin position="80"/>
        <end position="99"/>
    </location>
</feature>
<dbReference type="InterPro" id="IPR020846">
    <property type="entry name" value="MFS_dom"/>
</dbReference>
<dbReference type="CDD" id="cd17489">
    <property type="entry name" value="MFS_YfcJ_like"/>
    <property type="match status" value="1"/>
</dbReference>
<comment type="subcellular location">
    <subcellularLocation>
        <location evidence="1">Cell membrane</location>
        <topology evidence="1">Multi-pass membrane protein</topology>
    </subcellularLocation>
</comment>
<evidence type="ECO:0000256" key="2">
    <source>
        <dbReference type="ARBA" id="ARBA00022448"/>
    </source>
</evidence>
<dbReference type="InterPro" id="IPR036259">
    <property type="entry name" value="MFS_trans_sf"/>
</dbReference>
<dbReference type="SUPFAM" id="SSF103473">
    <property type="entry name" value="MFS general substrate transporter"/>
    <property type="match status" value="1"/>
</dbReference>
<feature type="transmembrane region" description="Helical" evidence="6">
    <location>
        <begin position="167"/>
        <end position="189"/>
    </location>
</feature>
<feature type="transmembrane region" description="Helical" evidence="6">
    <location>
        <begin position="370"/>
        <end position="389"/>
    </location>
</feature>
<evidence type="ECO:0000256" key="4">
    <source>
        <dbReference type="ARBA" id="ARBA00022989"/>
    </source>
</evidence>
<feature type="transmembrane region" description="Helical" evidence="6">
    <location>
        <begin position="51"/>
        <end position="68"/>
    </location>
</feature>
<evidence type="ECO:0000313" key="9">
    <source>
        <dbReference type="Proteomes" id="UP000036932"/>
    </source>
</evidence>
<evidence type="ECO:0000256" key="6">
    <source>
        <dbReference type="SAM" id="Phobius"/>
    </source>
</evidence>
<sequence>MNDINTKQRLWTKEFITLMVSNLFLFLTLQMMLTTLPAYAKDAFMASPLQVSLITSLFAFSAIASRFISSKALEKGKLRLLLYVGLLISLAATIGYYWASGIAFLLFMRVLFGIGFGMTSTSFPTMAVDVIPIKRLGEGMGYFGLSTTLAMSIGPMIGLTLLQGGGFTPLVIITVIINILIFPLAYVLTSKVPKRVIDRPIPEQVIAEPKPKSSFNKRLILPSVLNFLMSITYGGLLSFMALFGAEAHLSNPQYFFLFNAIAIILVRPFSGRIYDRYGHKALVVPAAILMIAGLLMLTYASSTGTMLLSALCYGLGFGAMQPSIQTWMIQEVHPQQRGMANGMFFNSIDFGVAIGSILLGSIAKSTSYTVMYRYSAVALVLFILIYIVMQISGKSRLQIKTDSDKSGSSVTG</sequence>
<feature type="transmembrane region" description="Helical" evidence="6">
    <location>
        <begin position="105"/>
        <end position="128"/>
    </location>
</feature>
<dbReference type="Proteomes" id="UP000036932">
    <property type="component" value="Unassembled WGS sequence"/>
</dbReference>
<dbReference type="PANTHER" id="PTHR23531">
    <property type="entry name" value="QUINOLENE RESISTANCE PROTEIN NORA"/>
    <property type="match status" value="1"/>
</dbReference>
<name>A0A0M1P6F4_9BACL</name>
<dbReference type="GO" id="GO:0022857">
    <property type="term" value="F:transmembrane transporter activity"/>
    <property type="evidence" value="ECO:0007669"/>
    <property type="project" value="InterPro"/>
</dbReference>
<keyword evidence="4 6" id="KW-1133">Transmembrane helix</keyword>
<feature type="transmembrane region" description="Helical" evidence="6">
    <location>
        <begin position="254"/>
        <end position="270"/>
    </location>
</feature>
<protein>
    <submittedName>
        <fullName evidence="8">MFS transporter</fullName>
    </submittedName>
</protein>
<feature type="transmembrane region" description="Helical" evidence="6">
    <location>
        <begin position="219"/>
        <end position="242"/>
    </location>
</feature>
<proteinExistence type="predicted"/>
<feature type="transmembrane region" description="Helical" evidence="6">
    <location>
        <begin position="282"/>
        <end position="300"/>
    </location>
</feature>
<evidence type="ECO:0000313" key="8">
    <source>
        <dbReference type="EMBL" id="KOR90071.1"/>
    </source>
</evidence>
<gene>
    <name evidence="8" type="ORF">AM231_13620</name>
</gene>
<feature type="transmembrane region" description="Helical" evidence="6">
    <location>
        <begin position="344"/>
        <end position="364"/>
    </location>
</feature>
<dbReference type="PATRIC" id="fig|1705565.3.peg.4756"/>
<accession>A0A0M1P6F4</accession>
<dbReference type="OrthoDB" id="9814001at2"/>
<organism evidence="8 9">
    <name type="scientific">Paenibacillus solani</name>
    <dbReference type="NCBI Taxonomy" id="1705565"/>
    <lineage>
        <taxon>Bacteria</taxon>
        <taxon>Bacillati</taxon>
        <taxon>Bacillota</taxon>
        <taxon>Bacilli</taxon>
        <taxon>Bacillales</taxon>
        <taxon>Paenibacillaceae</taxon>
        <taxon>Paenibacillus</taxon>
    </lineage>
</organism>
<dbReference type="InterPro" id="IPR011701">
    <property type="entry name" value="MFS"/>
</dbReference>
<dbReference type="InterPro" id="IPR052714">
    <property type="entry name" value="MFS_Exporter"/>
</dbReference>
<keyword evidence="5 6" id="KW-0472">Membrane</keyword>
<evidence type="ECO:0000256" key="3">
    <source>
        <dbReference type="ARBA" id="ARBA00022692"/>
    </source>
</evidence>
<dbReference type="GO" id="GO:0005886">
    <property type="term" value="C:plasma membrane"/>
    <property type="evidence" value="ECO:0007669"/>
    <property type="project" value="UniProtKB-SubCell"/>
</dbReference>